<comment type="caution">
    <text evidence="2">The sequence shown here is derived from an EMBL/GenBank/DDBJ whole genome shotgun (WGS) entry which is preliminary data.</text>
</comment>
<proteinExistence type="predicted"/>
<feature type="compositionally biased region" description="Polar residues" evidence="1">
    <location>
        <begin position="563"/>
        <end position="586"/>
    </location>
</feature>
<dbReference type="GO" id="GO:0003688">
    <property type="term" value="F:DNA replication origin binding"/>
    <property type="evidence" value="ECO:0007669"/>
    <property type="project" value="TreeGrafter"/>
</dbReference>
<feature type="compositionally biased region" description="Polar residues" evidence="1">
    <location>
        <begin position="24"/>
        <end position="33"/>
    </location>
</feature>
<dbReference type="EMBL" id="NMPR01000120">
    <property type="protein sequence ID" value="KAA8629917.1"/>
    <property type="molecule type" value="Genomic_DNA"/>
</dbReference>
<dbReference type="PANTHER" id="PTHR42048:SF1">
    <property type="entry name" value="ARS-BINDING PROTEIN 2"/>
    <property type="match status" value="1"/>
</dbReference>
<gene>
    <name evidence="2" type="ORF">SMACR_07793</name>
</gene>
<feature type="compositionally biased region" description="Low complexity" evidence="1">
    <location>
        <begin position="502"/>
        <end position="515"/>
    </location>
</feature>
<dbReference type="Proteomes" id="UP000433876">
    <property type="component" value="Unassembled WGS sequence"/>
</dbReference>
<feature type="compositionally biased region" description="Pro residues" evidence="1">
    <location>
        <begin position="144"/>
        <end position="159"/>
    </location>
</feature>
<evidence type="ECO:0000313" key="2">
    <source>
        <dbReference type="EMBL" id="KAA8629917.1"/>
    </source>
</evidence>
<protein>
    <submittedName>
        <fullName evidence="2">Uncharacterized protein</fullName>
    </submittedName>
</protein>
<evidence type="ECO:0000256" key="1">
    <source>
        <dbReference type="SAM" id="MobiDB-lite"/>
    </source>
</evidence>
<feature type="region of interest" description="Disordered" evidence="1">
    <location>
        <begin position="311"/>
        <end position="380"/>
    </location>
</feature>
<feature type="compositionally biased region" description="Low complexity" evidence="1">
    <location>
        <begin position="80"/>
        <end position="95"/>
    </location>
</feature>
<dbReference type="AlphaFoldDB" id="A0A8S8ZH07"/>
<feature type="compositionally biased region" description="Low complexity" evidence="1">
    <location>
        <begin position="455"/>
        <end position="466"/>
    </location>
</feature>
<dbReference type="PANTHER" id="PTHR42048">
    <property type="entry name" value="ARS-BINDING PROTEIN 2"/>
    <property type="match status" value="1"/>
</dbReference>
<feature type="compositionally biased region" description="Polar residues" evidence="1">
    <location>
        <begin position="56"/>
        <end position="77"/>
    </location>
</feature>
<feature type="compositionally biased region" description="Pro residues" evidence="1">
    <location>
        <begin position="477"/>
        <end position="496"/>
    </location>
</feature>
<evidence type="ECO:0000313" key="3">
    <source>
        <dbReference type="Proteomes" id="UP000433876"/>
    </source>
</evidence>
<feature type="region of interest" description="Disordered" evidence="1">
    <location>
        <begin position="829"/>
        <end position="903"/>
    </location>
</feature>
<accession>A0A8S8ZH07</accession>
<feature type="compositionally biased region" description="Low complexity" evidence="1">
    <location>
        <begin position="114"/>
        <end position="143"/>
    </location>
</feature>
<dbReference type="VEuPathDB" id="FungiDB:SMAC_07793"/>
<feature type="region of interest" description="Disordered" evidence="1">
    <location>
        <begin position="395"/>
        <end position="656"/>
    </location>
</feature>
<dbReference type="InterPro" id="IPR018562">
    <property type="entry name" value="ARS-binding_2"/>
</dbReference>
<feature type="compositionally biased region" description="Polar residues" evidence="1">
    <location>
        <begin position="98"/>
        <end position="113"/>
    </location>
</feature>
<feature type="region of interest" description="Disordered" evidence="1">
    <location>
        <begin position="1"/>
        <end position="160"/>
    </location>
</feature>
<dbReference type="Pfam" id="PF09441">
    <property type="entry name" value="Abp2"/>
    <property type="match status" value="1"/>
</dbReference>
<feature type="compositionally biased region" description="Basic and acidic residues" evidence="1">
    <location>
        <begin position="882"/>
        <end position="903"/>
    </location>
</feature>
<organism evidence="2 3">
    <name type="scientific">Sordaria macrospora</name>
    <dbReference type="NCBI Taxonomy" id="5147"/>
    <lineage>
        <taxon>Eukaryota</taxon>
        <taxon>Fungi</taxon>
        <taxon>Dikarya</taxon>
        <taxon>Ascomycota</taxon>
        <taxon>Pezizomycotina</taxon>
        <taxon>Sordariomycetes</taxon>
        <taxon>Sordariomycetidae</taxon>
        <taxon>Sordariales</taxon>
        <taxon>Sordariaceae</taxon>
        <taxon>Sordaria</taxon>
    </lineage>
</organism>
<sequence length="941" mass="99760">MSCLNSLASKKSFKKQPHPYASTLHISDNWNTMQEGQQALEEEAESDQPAEAGGPSQLQPGSTLTASPISIDPTSDMGQAASTSAESAAESTTESPTDKTPSQQPAAGAVSSTPQPAAVMSAPSAPAAPPRSAAAPANTATPRPARPNYPPYATRPPLPDVNVTQETIEDAYVDFIFHCNPHVPLETDTIVLRDTFSDPPKSGGKSFNTFVLFGLIKQLETKEIKTWAELALKLGVDPPDTDKGESSQKIQQYAVRLKRWMHSMHIDSFFEYLVGREHEYWVDIPSLAIPLTEVERDGVRAEDDMALRALLPHIRPRRGRRKPGEDGDAQSPLPGGPGGGEPWSAHPAAQRGSVFTFDNTRLGVPGQGGGAPWGNNDGGQTPMTAYPQSAITPTTRTNFWSDEPRSAITPSGSKPKSLSRRHGAKVVSSAWRTGGATGRVRGRPPINRQLNSDGPFSAFPASSDSPHYGKHAFPNNNNPPPPSQTPILPPPRPNPAPAGVVQTATSATAAQPSPTIREPPAPAASGRPAKRTRLSLQVPERVGNEVRLATPPLLAPAPPTLMVNGQAQPSSTNSNSYIHPQYAQITNHQQQHQNQSSQLHFLPSGPSPSFTFSTTPQQNLNGPSTTIPTTSSLTLTHPHTGHGPLGPSPFTPQSLVDPSTDKYNLLDVESIFIHQILSATWLDPQGNQIPACSVDEAFAFCHTVIENLHRNASNKEGFLINLAALVGGYSLMNRDGGPGGRTDGGQGQQGVGGAGGGGSGSGSGSGSGRGLRVTKLGEGFDPPSEEEEGAGGGSGGKWIKVLAVWGLRLGGICGNYSMEEVIRLGKWGAGGGAKKPTSSSEDAVAGAEGDQNGESSTAGGAGEKSSGRGGKRQGNTNKKLSKKEEEELEKKKREEELKKAEEEKKMWQQKFMDMVAAVKKRDEELALLKGSMLHALREREV</sequence>
<feature type="compositionally biased region" description="Low complexity" evidence="1">
    <location>
        <begin position="587"/>
        <end position="642"/>
    </location>
</feature>
<name>A0A8S8ZH07_SORMA</name>
<feature type="region of interest" description="Disordered" evidence="1">
    <location>
        <begin position="735"/>
        <end position="795"/>
    </location>
</feature>
<feature type="compositionally biased region" description="Gly residues" evidence="1">
    <location>
        <begin position="736"/>
        <end position="769"/>
    </location>
</feature>
<reference evidence="2 3" key="1">
    <citation type="submission" date="2017-07" db="EMBL/GenBank/DDBJ databases">
        <title>Genome sequence of the Sordaria macrospora wild type strain R19027.</title>
        <authorList>
            <person name="Nowrousian M."/>
            <person name="Teichert I."/>
            <person name="Kueck U."/>
        </authorList>
    </citation>
    <scope>NUCLEOTIDE SEQUENCE [LARGE SCALE GENOMIC DNA]</scope>
    <source>
        <strain evidence="2 3">R19027</strain>
        <tissue evidence="2">Mycelium</tissue>
    </source>
</reference>